<dbReference type="InterPro" id="IPR007138">
    <property type="entry name" value="ABM_dom"/>
</dbReference>
<proteinExistence type="predicted"/>
<keyword evidence="3" id="KW-1185">Reference proteome</keyword>
<dbReference type="PROSITE" id="PS51725">
    <property type="entry name" value="ABM"/>
    <property type="match status" value="1"/>
</dbReference>
<accession>A0A1H2QV36</accession>
<dbReference type="EMBL" id="FNNU01000001">
    <property type="protein sequence ID" value="SDW10985.1"/>
    <property type="molecule type" value="Genomic_DNA"/>
</dbReference>
<sequence length="110" mass="11926">MFDQTVTQLALIRSRRGRSDELGAQLSTLLQPAHAAPGCLHCAVQRDAGDADLWLVHAVWSSRDALMSYLGSPQAQVFSVIIDNCSARELELRTLEGTFAAQEAAQRCAA</sequence>
<protein>
    <submittedName>
        <fullName evidence="2">Quinol monooxygenase YgiN</fullName>
    </submittedName>
</protein>
<dbReference type="RefSeq" id="WP_090223765.1">
    <property type="nucleotide sequence ID" value="NZ_FNNU01000001.1"/>
</dbReference>
<evidence type="ECO:0000313" key="3">
    <source>
        <dbReference type="Proteomes" id="UP000243778"/>
    </source>
</evidence>
<dbReference type="Proteomes" id="UP000243778">
    <property type="component" value="Unassembled WGS sequence"/>
</dbReference>
<feature type="domain" description="ABM" evidence="1">
    <location>
        <begin position="6"/>
        <end position="99"/>
    </location>
</feature>
<name>A0A1H2QV36_9PSED</name>
<evidence type="ECO:0000259" key="1">
    <source>
        <dbReference type="PROSITE" id="PS51725"/>
    </source>
</evidence>
<dbReference type="AlphaFoldDB" id="A0A1H2QV36"/>
<evidence type="ECO:0000313" key="2">
    <source>
        <dbReference type="EMBL" id="SDW10985.1"/>
    </source>
</evidence>
<organism evidence="2 3">
    <name type="scientific">Pseudomonas kuykendallii</name>
    <dbReference type="NCBI Taxonomy" id="1007099"/>
    <lineage>
        <taxon>Bacteria</taxon>
        <taxon>Pseudomonadati</taxon>
        <taxon>Pseudomonadota</taxon>
        <taxon>Gammaproteobacteria</taxon>
        <taxon>Pseudomonadales</taxon>
        <taxon>Pseudomonadaceae</taxon>
        <taxon>Pseudomonas</taxon>
    </lineage>
</organism>
<dbReference type="Gene3D" id="3.30.70.100">
    <property type="match status" value="1"/>
</dbReference>
<gene>
    <name evidence="2" type="ORF">SAMN05216287_0158</name>
</gene>
<dbReference type="STRING" id="1007099.SAMN05216287_0158"/>
<keyword evidence="2" id="KW-0503">Monooxygenase</keyword>
<dbReference type="GO" id="GO:0004497">
    <property type="term" value="F:monooxygenase activity"/>
    <property type="evidence" value="ECO:0007669"/>
    <property type="project" value="UniProtKB-KW"/>
</dbReference>
<dbReference type="Pfam" id="PF03992">
    <property type="entry name" value="ABM"/>
    <property type="match status" value="1"/>
</dbReference>
<dbReference type="OrthoDB" id="6883197at2"/>
<dbReference type="SUPFAM" id="SSF54909">
    <property type="entry name" value="Dimeric alpha+beta barrel"/>
    <property type="match status" value="1"/>
</dbReference>
<dbReference type="InterPro" id="IPR011008">
    <property type="entry name" value="Dimeric_a/b-barrel"/>
</dbReference>
<keyword evidence="2" id="KW-0560">Oxidoreductase</keyword>
<reference evidence="3" key="1">
    <citation type="submission" date="2016-10" db="EMBL/GenBank/DDBJ databases">
        <authorList>
            <person name="Varghese N."/>
            <person name="Submissions S."/>
        </authorList>
    </citation>
    <scope>NUCLEOTIDE SEQUENCE [LARGE SCALE GENOMIC DNA]</scope>
    <source>
        <strain evidence="3">NRRL B-59562</strain>
    </source>
</reference>